<dbReference type="EMBL" id="JACDUR010000001">
    <property type="protein sequence ID" value="MBA2890131.1"/>
    <property type="molecule type" value="Genomic_DNA"/>
</dbReference>
<reference evidence="1 2" key="1">
    <citation type="submission" date="2020-07" db="EMBL/GenBank/DDBJ databases">
        <title>Genomic Encyclopedia of Type Strains, Phase IV (KMG-IV): sequencing the most valuable type-strain genomes for metagenomic binning, comparative biology and taxonomic classification.</title>
        <authorList>
            <person name="Goeker M."/>
        </authorList>
    </citation>
    <scope>NUCLEOTIDE SEQUENCE [LARGE SCALE GENOMIC DNA]</scope>
    <source>
        <strain evidence="1 2">DSM 45533</strain>
    </source>
</reference>
<evidence type="ECO:0000313" key="1">
    <source>
        <dbReference type="EMBL" id="MBA2890131.1"/>
    </source>
</evidence>
<dbReference type="Proteomes" id="UP000530928">
    <property type="component" value="Unassembled WGS sequence"/>
</dbReference>
<protein>
    <submittedName>
        <fullName evidence="1">Uncharacterized protein</fullName>
    </submittedName>
</protein>
<name>A0A7W0CFG3_9ACTN</name>
<keyword evidence="2" id="KW-1185">Reference proteome</keyword>
<organism evidence="1 2">
    <name type="scientific">Nonomuraea soli</name>
    <dbReference type="NCBI Taxonomy" id="1032476"/>
    <lineage>
        <taxon>Bacteria</taxon>
        <taxon>Bacillati</taxon>
        <taxon>Actinomycetota</taxon>
        <taxon>Actinomycetes</taxon>
        <taxon>Streptosporangiales</taxon>
        <taxon>Streptosporangiaceae</taxon>
        <taxon>Nonomuraea</taxon>
    </lineage>
</organism>
<accession>A0A7W0CFG3</accession>
<comment type="caution">
    <text evidence="1">The sequence shown here is derived from an EMBL/GenBank/DDBJ whole genome shotgun (WGS) entry which is preliminary data.</text>
</comment>
<gene>
    <name evidence="1" type="ORF">HNR30_001466</name>
</gene>
<evidence type="ECO:0000313" key="2">
    <source>
        <dbReference type="Proteomes" id="UP000530928"/>
    </source>
</evidence>
<proteinExistence type="predicted"/>
<sequence length="34" mass="3755">MKIVLILVVAATVALVSWRLARAADTQVHRINQP</sequence>
<dbReference type="AlphaFoldDB" id="A0A7W0CFG3"/>